<dbReference type="InterPro" id="IPR014509">
    <property type="entry name" value="YjdF-like"/>
</dbReference>
<keyword evidence="3" id="KW-1185">Reference proteome</keyword>
<dbReference type="Pfam" id="PF09997">
    <property type="entry name" value="DUF2238"/>
    <property type="match status" value="1"/>
</dbReference>
<feature type="transmembrane region" description="Helical" evidence="1">
    <location>
        <begin position="121"/>
        <end position="139"/>
    </location>
</feature>
<keyword evidence="1" id="KW-0472">Membrane</keyword>
<dbReference type="Proteomes" id="UP000198531">
    <property type="component" value="Unassembled WGS sequence"/>
</dbReference>
<feature type="transmembrane region" description="Helical" evidence="1">
    <location>
        <begin position="90"/>
        <end position="109"/>
    </location>
</feature>
<accession>A0A1I6I8D9</accession>
<dbReference type="STRING" id="553469.SAMN04487947_3038"/>
<evidence type="ECO:0000313" key="2">
    <source>
        <dbReference type="EMBL" id="SFR62914.1"/>
    </source>
</evidence>
<name>A0A1I6I8D9_9EURY</name>
<evidence type="ECO:0000256" key="1">
    <source>
        <dbReference type="SAM" id="Phobius"/>
    </source>
</evidence>
<proteinExistence type="predicted"/>
<evidence type="ECO:0000313" key="3">
    <source>
        <dbReference type="Proteomes" id="UP000198531"/>
    </source>
</evidence>
<sequence>MLTCQTERADGGERRFIPLRRLCEGVKWRLPPNAGSLAAGGMRLAIAGILGFGLATLNASIVINAAAALSITYLPAVLSRDWGIRLSPGLTLWVTTAVLLHAVGMVGLYDGLWWYDHLTHTLSAMLVAAVGYASARAVDKYSEAVYLPPRFMFVFILTFTLALGVVWEVLEFFARLAADYLGVEAILVQYGLADTITDLVFDTVGAVLVALFGTETLSGLVDSLHQRLEEARPNAGDGERQS</sequence>
<keyword evidence="1" id="KW-1133">Transmembrane helix</keyword>
<keyword evidence="1" id="KW-0812">Transmembrane</keyword>
<protein>
    <submittedName>
        <fullName evidence="2">Uncharacterized protein</fullName>
    </submittedName>
</protein>
<dbReference type="EMBL" id="FOYT01000002">
    <property type="protein sequence ID" value="SFR62914.1"/>
    <property type="molecule type" value="Genomic_DNA"/>
</dbReference>
<gene>
    <name evidence="2" type="ORF">SAMN04487947_3038</name>
</gene>
<feature type="transmembrane region" description="Helical" evidence="1">
    <location>
        <begin position="151"/>
        <end position="170"/>
    </location>
</feature>
<dbReference type="AlphaFoldDB" id="A0A1I6I8D9"/>
<organism evidence="2 3">
    <name type="scientific">Halogeometricum rufum</name>
    <dbReference type="NCBI Taxonomy" id="553469"/>
    <lineage>
        <taxon>Archaea</taxon>
        <taxon>Methanobacteriati</taxon>
        <taxon>Methanobacteriota</taxon>
        <taxon>Stenosarchaea group</taxon>
        <taxon>Halobacteria</taxon>
        <taxon>Halobacteriales</taxon>
        <taxon>Haloferacaceae</taxon>
        <taxon>Halogeometricum</taxon>
    </lineage>
</organism>
<reference evidence="3" key="1">
    <citation type="submission" date="2016-10" db="EMBL/GenBank/DDBJ databases">
        <authorList>
            <person name="Varghese N."/>
            <person name="Submissions S."/>
        </authorList>
    </citation>
    <scope>NUCLEOTIDE SEQUENCE [LARGE SCALE GENOMIC DNA]</scope>
    <source>
        <strain evidence="3">CGMCC 1.7736</strain>
    </source>
</reference>